<dbReference type="PANTHER" id="PTHR10039:SF5">
    <property type="entry name" value="NACHT DOMAIN-CONTAINING PROTEIN"/>
    <property type="match status" value="1"/>
</dbReference>
<evidence type="ECO:0000256" key="3">
    <source>
        <dbReference type="SAM" id="MobiDB-lite"/>
    </source>
</evidence>
<proteinExistence type="predicted"/>
<gene>
    <name evidence="6" type="ORF">TWF679_006942</name>
</gene>
<evidence type="ECO:0000256" key="1">
    <source>
        <dbReference type="ARBA" id="ARBA00022737"/>
    </source>
</evidence>
<name>A0A8H8V8M0_ORBOL</name>
<dbReference type="Pfam" id="PF24883">
    <property type="entry name" value="NPHP3_N"/>
    <property type="match status" value="1"/>
</dbReference>
<accession>A0A8H8V8M0</accession>
<feature type="region of interest" description="Disordered" evidence="3">
    <location>
        <begin position="230"/>
        <end position="255"/>
    </location>
</feature>
<evidence type="ECO:0000313" key="6">
    <source>
        <dbReference type="EMBL" id="KAF3210194.1"/>
    </source>
</evidence>
<dbReference type="Proteomes" id="UP000614610">
    <property type="component" value="Unassembled WGS sequence"/>
</dbReference>
<dbReference type="Gene3D" id="3.40.50.300">
    <property type="entry name" value="P-loop containing nucleotide triphosphate hydrolases"/>
    <property type="match status" value="1"/>
</dbReference>
<feature type="repeat" description="ANK" evidence="2">
    <location>
        <begin position="990"/>
        <end position="1022"/>
    </location>
</feature>
<comment type="caution">
    <text evidence="6">The sequence shown here is derived from an EMBL/GenBank/DDBJ whole genome shotgun (WGS) entry which is preliminary data.</text>
</comment>
<dbReference type="SUPFAM" id="SSF52540">
    <property type="entry name" value="P-loop containing nucleoside triphosphate hydrolases"/>
    <property type="match status" value="1"/>
</dbReference>
<sequence length="1234" mass="139072">MAEAIGLASGILALASAAIKTTKAVVEIINGIKDAPSHISDLQHDVQSLRSILLRLETAEKQRLASSFLNNNNKLNISGNSSKNNSKTSLPGATAGAHAGEDEYDTIRDQLKHCKTVLKGVEDELMPIMAQMKGGKKQVVWASICVAFTEKSIKEHSSRLYKAKTELLVTMVIDIRFAVLASTNKQQPQTSNPMIQADDPPPEYPGPDPKIKRRDSNLLKDTLRSNSVINRFKSSGSSSKTAAKDETSAQDDTSKLPTFSQVISSTMDNMSKSVANETKGDYSISTFKMLWKDDLERIQSLWSLEKETVQHLKRTINDHMCEIFTSSLSANITTMNDIKDAAEGTLTWIDSTDEYTQWQSPSDHMHKVLLLEGKAGSGKSVFTKTLCRTVTQNSSVPEKETPVLLSYFCNKRVRAQESCIEILKAFVCQYFKENKGEFTTVYKQSKSLCDQWDPAQPGQFKFGVTNLLDIFTTILQVSKNSVYGVVDAMDECHSDRDMEEFMTHLPSLLKSNTNFRLFMSSRPDWIADNDLSEFNPLKIILHPGITEKDISQVIELELCRLQTKLTIDEKDKLALKRKLTNKAEGMMLWVVLAFRRIQDHIKRMLSPTLKWLEKMVEKLPREIFGMYDHIMATIREKYGKTPHSPGEVDSSSEDEEDEESSNLAIYGKLVLWVARSGRPLTVKELQFALALDMKDKCLNDMKKKINCDIERVIGRIPFLEIISAERFAESPEEDQESRWGFFIPRQASTPSCTVRFIHQSAREYILKSADNPPTEKTPDNGTRFTYPKLDDACIGNLCVNFLSFRDFDTGPLHQFDEGINFKEGFKKFLEDCGFLEYCASYWGYHLNRASNLDDTTKAHVADWISNRKNNMRLYFQVVNYTAFGRWGDYVDGEFGIIAAAGLGIGWLVDYMIQKGHNLDQRDEWGRTGYQLANGRGFAECAQKLEDAGAYTGQEFLINFPMGRMCWDTVTNLKNALEESGADSMEAKDEFGRTTVFYACSRGDAELLSAVLEKGPDLGVKDPYGRLPIDVTIDLECREIMLAKMKKDGMKVTSAMAKKVTCLHDTFSYQVPYFLQTVYCNCCGRALRTFYFHCCGCSAENEGFNICSQCHDNGKRCLDSTNHKLLGRVTADWLVSWLDYTPHMANTKVESPIKWSLDGIQGYHDQDDDDEEEEEEEEEGEDGSDVQEEEITPVRTVGTGSVVYQQKDKSKGAVVRIQPVEEAEKGAGFCKCVVQ</sequence>
<evidence type="ECO:0000256" key="2">
    <source>
        <dbReference type="PROSITE-ProRule" id="PRU00023"/>
    </source>
</evidence>
<dbReference type="Gene3D" id="1.25.40.20">
    <property type="entry name" value="Ankyrin repeat-containing domain"/>
    <property type="match status" value="1"/>
</dbReference>
<feature type="compositionally biased region" description="Low complexity" evidence="3">
    <location>
        <begin position="76"/>
        <end position="90"/>
    </location>
</feature>
<dbReference type="InterPro" id="IPR056884">
    <property type="entry name" value="NPHP3-like_N"/>
</dbReference>
<dbReference type="InterPro" id="IPR036770">
    <property type="entry name" value="Ankyrin_rpt-contain_sf"/>
</dbReference>
<feature type="region of interest" description="Disordered" evidence="3">
    <location>
        <begin position="184"/>
        <end position="217"/>
    </location>
</feature>
<feature type="domain" description="Nephrocystin 3-like N-terminal" evidence="5">
    <location>
        <begin position="344"/>
        <end position="522"/>
    </location>
</feature>
<feature type="compositionally biased region" description="Polar residues" evidence="3">
    <location>
        <begin position="184"/>
        <end position="194"/>
    </location>
</feature>
<evidence type="ECO:0000259" key="4">
    <source>
        <dbReference type="Pfam" id="PF17111"/>
    </source>
</evidence>
<dbReference type="PANTHER" id="PTHR10039">
    <property type="entry name" value="AMELOGENIN"/>
    <property type="match status" value="1"/>
</dbReference>
<dbReference type="OrthoDB" id="194358at2759"/>
<dbReference type="SUPFAM" id="SSF48403">
    <property type="entry name" value="Ankyrin repeat"/>
    <property type="match status" value="1"/>
</dbReference>
<feature type="compositionally biased region" description="Acidic residues" evidence="3">
    <location>
        <begin position="1165"/>
        <end position="1190"/>
    </location>
</feature>
<feature type="region of interest" description="Disordered" evidence="3">
    <location>
        <begin position="1159"/>
        <end position="1201"/>
    </location>
</feature>
<keyword evidence="1" id="KW-0677">Repeat</keyword>
<reference evidence="6" key="1">
    <citation type="submission" date="2019-06" db="EMBL/GenBank/DDBJ databases">
        <authorList>
            <person name="Palmer J.M."/>
        </authorList>
    </citation>
    <scope>NUCLEOTIDE SEQUENCE</scope>
    <source>
        <strain evidence="6">TWF679</strain>
    </source>
</reference>
<keyword evidence="2" id="KW-0040">ANK repeat</keyword>
<feature type="region of interest" description="Disordered" evidence="3">
    <location>
        <begin position="76"/>
        <end position="98"/>
    </location>
</feature>
<protein>
    <recommendedName>
        <fullName evidence="8">NACHT domain-containing protein</fullName>
    </recommendedName>
</protein>
<dbReference type="Pfam" id="PF17111">
    <property type="entry name" value="PigL_N"/>
    <property type="match status" value="1"/>
</dbReference>
<dbReference type="InterPro" id="IPR031348">
    <property type="entry name" value="PigL_N"/>
</dbReference>
<dbReference type="PROSITE" id="PS50088">
    <property type="entry name" value="ANK_REPEAT"/>
    <property type="match status" value="1"/>
</dbReference>
<feature type="domain" description="Azaphilone pigments biosynthesis cluster protein L N-terminal" evidence="4">
    <location>
        <begin position="2"/>
        <end position="63"/>
    </location>
</feature>
<evidence type="ECO:0000259" key="5">
    <source>
        <dbReference type="Pfam" id="PF24883"/>
    </source>
</evidence>
<organism evidence="6 7">
    <name type="scientific">Orbilia oligospora</name>
    <name type="common">Nematode-trapping fungus</name>
    <name type="synonym">Arthrobotrys oligospora</name>
    <dbReference type="NCBI Taxonomy" id="2813651"/>
    <lineage>
        <taxon>Eukaryota</taxon>
        <taxon>Fungi</taxon>
        <taxon>Dikarya</taxon>
        <taxon>Ascomycota</taxon>
        <taxon>Pezizomycotina</taxon>
        <taxon>Orbiliomycetes</taxon>
        <taxon>Orbiliales</taxon>
        <taxon>Orbiliaceae</taxon>
        <taxon>Orbilia</taxon>
    </lineage>
</organism>
<evidence type="ECO:0008006" key="8">
    <source>
        <dbReference type="Google" id="ProtNLM"/>
    </source>
</evidence>
<dbReference type="AlphaFoldDB" id="A0A8H8V8M0"/>
<evidence type="ECO:0000313" key="7">
    <source>
        <dbReference type="Proteomes" id="UP000614610"/>
    </source>
</evidence>
<dbReference type="InterPro" id="IPR027417">
    <property type="entry name" value="P-loop_NTPase"/>
</dbReference>
<dbReference type="InterPro" id="IPR002110">
    <property type="entry name" value="Ankyrin_rpt"/>
</dbReference>
<dbReference type="EMBL" id="WIWT01000039">
    <property type="protein sequence ID" value="KAF3210194.1"/>
    <property type="molecule type" value="Genomic_DNA"/>
</dbReference>